<name>A0A6U9XD77_9STRA</name>
<protein>
    <submittedName>
        <fullName evidence="7">Uncharacterized protein</fullName>
    </submittedName>
</protein>
<keyword evidence="4" id="KW-0472">Membrane</keyword>
<dbReference type="InterPro" id="IPR003406">
    <property type="entry name" value="Glyco_trans_14"/>
</dbReference>
<dbReference type="GO" id="GO:0016020">
    <property type="term" value="C:membrane"/>
    <property type="evidence" value="ECO:0007669"/>
    <property type="project" value="UniProtKB-SubCell"/>
</dbReference>
<evidence type="ECO:0000256" key="4">
    <source>
        <dbReference type="ARBA" id="ARBA00023136"/>
    </source>
</evidence>
<feature type="compositionally biased region" description="Polar residues" evidence="6">
    <location>
        <begin position="1"/>
        <end position="16"/>
    </location>
</feature>
<evidence type="ECO:0000256" key="6">
    <source>
        <dbReference type="SAM" id="MobiDB-lite"/>
    </source>
</evidence>
<sequence length="661" mass="73243">MDFRSQLSAFKNKSSDGSSNRGNAGGNRNNNNGHSSSNNYNYNHNHNNNSYHNNNRGGRGNYNNNSNSYGNNRYGSPNRGRGDGYGGGDRKRDRPGEWNHQNSHSHSNYHHGSSTARRRFHPPQYGSPGHGYGHGHRPPPNLDGLDELRNLGYCIPRGFPAAPTSEEKAKKSKHVALLAITIDDLSFENIWKGWIETLSSLEETTTDDYFVSVLCHAKFPQKVTSEWLRQRLLTFPPKQGRGNSFMDPVYLSRAPEWGSVDITRAMLDLLQDGLKIGNGAVHKYEDKRFCPGRFLVRSPPSFDGTASKIPPVDHFLYISESCIPVVTAPEFFCRISDSAHVSWLNASHRTEDGTPKNKYEDDQFAGINRRIPGQYRWKGDQWLLLSRKHASSIIAMDRPFKPAKHQLWQSFRHINASDEMFFPTALALLGDLRYTKDGGDTQKGRSKEEESSSSQTGETSFSSGVSSPPHKAHSEADPSSSTAAANAAGPSSSPPMKNQAIILTPVTYTDWTEGMKNPALFTKGVADLKRVGKLARDKGCLVARKFATHISIPGVPLEDQKITGDFCMEDWAAVIKDIQSNEEKTKPMSIPTHQDKSSASIVLTPLQGDQAAETTESGDAEDWNCNDNDNGDRVVQTRLGPGKGANETEDDDYDEGETQLE</sequence>
<keyword evidence="5" id="KW-0325">Glycoprotein</keyword>
<dbReference type="PANTHER" id="PTHR31042:SF150">
    <property type="entry name" value="OS06G0661900 PROTEIN"/>
    <property type="match status" value="1"/>
</dbReference>
<feature type="compositionally biased region" description="Acidic residues" evidence="6">
    <location>
        <begin position="647"/>
        <end position="661"/>
    </location>
</feature>
<evidence type="ECO:0000313" key="7">
    <source>
        <dbReference type="EMBL" id="CAE0713707.1"/>
    </source>
</evidence>
<evidence type="ECO:0000256" key="5">
    <source>
        <dbReference type="ARBA" id="ARBA00023180"/>
    </source>
</evidence>
<reference evidence="7" key="1">
    <citation type="submission" date="2021-01" db="EMBL/GenBank/DDBJ databases">
        <authorList>
            <person name="Corre E."/>
            <person name="Pelletier E."/>
            <person name="Niang G."/>
            <person name="Scheremetjew M."/>
            <person name="Finn R."/>
            <person name="Kale V."/>
            <person name="Holt S."/>
            <person name="Cochrane G."/>
            <person name="Meng A."/>
            <person name="Brown T."/>
            <person name="Cohen L."/>
        </authorList>
    </citation>
    <scope>NUCLEOTIDE SEQUENCE</scope>
    <source>
        <strain evidence="7">10249 10 AB</strain>
    </source>
</reference>
<evidence type="ECO:0000256" key="1">
    <source>
        <dbReference type="ARBA" id="ARBA00004606"/>
    </source>
</evidence>
<dbReference type="InterPro" id="IPR044174">
    <property type="entry name" value="BC10-like"/>
</dbReference>
<dbReference type="PANTHER" id="PTHR31042">
    <property type="entry name" value="CORE-2/I-BRANCHING BETA-1,6-N-ACETYLGLUCOSAMINYLTRANSFERASE FAMILY PROTEIN-RELATED"/>
    <property type="match status" value="1"/>
</dbReference>
<dbReference type="AlphaFoldDB" id="A0A6U9XD77"/>
<dbReference type="EMBL" id="HBIX01008350">
    <property type="protein sequence ID" value="CAE0713707.1"/>
    <property type="molecule type" value="Transcribed_RNA"/>
</dbReference>
<gene>
    <name evidence="7" type="ORF">PAUS00366_LOCUS6459</name>
    <name evidence="8" type="ORF">PAUS00366_LOCUS6460</name>
</gene>
<comment type="subcellular location">
    <subcellularLocation>
        <location evidence="1">Membrane</location>
        <topology evidence="1">Single-pass type II membrane protein</topology>
    </subcellularLocation>
</comment>
<evidence type="ECO:0000256" key="3">
    <source>
        <dbReference type="ARBA" id="ARBA00022679"/>
    </source>
</evidence>
<evidence type="ECO:0000313" key="8">
    <source>
        <dbReference type="EMBL" id="CAE0713708.1"/>
    </source>
</evidence>
<keyword evidence="3" id="KW-0808">Transferase</keyword>
<feature type="compositionally biased region" description="Low complexity" evidence="6">
    <location>
        <begin position="17"/>
        <end position="76"/>
    </location>
</feature>
<dbReference type="EMBL" id="HBIX01008351">
    <property type="protein sequence ID" value="CAE0713708.1"/>
    <property type="molecule type" value="Transcribed_RNA"/>
</dbReference>
<keyword evidence="2" id="KW-0328">Glycosyltransferase</keyword>
<dbReference type="GO" id="GO:0016757">
    <property type="term" value="F:glycosyltransferase activity"/>
    <property type="evidence" value="ECO:0007669"/>
    <property type="project" value="UniProtKB-KW"/>
</dbReference>
<feature type="region of interest" description="Disordered" evidence="6">
    <location>
        <begin position="1"/>
        <end position="145"/>
    </location>
</feature>
<evidence type="ECO:0000256" key="2">
    <source>
        <dbReference type="ARBA" id="ARBA00022676"/>
    </source>
</evidence>
<organism evidence="7">
    <name type="scientific">Pseudo-nitzschia australis</name>
    <dbReference type="NCBI Taxonomy" id="44445"/>
    <lineage>
        <taxon>Eukaryota</taxon>
        <taxon>Sar</taxon>
        <taxon>Stramenopiles</taxon>
        <taxon>Ochrophyta</taxon>
        <taxon>Bacillariophyta</taxon>
        <taxon>Bacillariophyceae</taxon>
        <taxon>Bacillariophycidae</taxon>
        <taxon>Bacillariales</taxon>
        <taxon>Bacillariaceae</taxon>
        <taxon>Pseudo-nitzschia</taxon>
    </lineage>
</organism>
<dbReference type="Pfam" id="PF02485">
    <property type="entry name" value="Branch"/>
    <property type="match status" value="1"/>
</dbReference>
<feature type="region of interest" description="Disordered" evidence="6">
    <location>
        <begin position="604"/>
        <end position="661"/>
    </location>
</feature>
<feature type="compositionally biased region" description="Low complexity" evidence="6">
    <location>
        <begin position="452"/>
        <end position="463"/>
    </location>
</feature>
<feature type="compositionally biased region" description="Basic and acidic residues" evidence="6">
    <location>
        <begin position="88"/>
        <end position="97"/>
    </location>
</feature>
<feature type="compositionally biased region" description="Basic and acidic residues" evidence="6">
    <location>
        <begin position="437"/>
        <end position="450"/>
    </location>
</feature>
<feature type="region of interest" description="Disordered" evidence="6">
    <location>
        <begin position="437"/>
        <end position="498"/>
    </location>
</feature>
<feature type="compositionally biased region" description="Low complexity" evidence="6">
    <location>
        <begin position="477"/>
        <end position="495"/>
    </location>
</feature>
<proteinExistence type="predicted"/>
<accession>A0A6U9XD77</accession>
<feature type="compositionally biased region" description="Low complexity" evidence="6">
    <location>
        <begin position="99"/>
        <end position="114"/>
    </location>
</feature>